<evidence type="ECO:0000313" key="5">
    <source>
        <dbReference type="Proteomes" id="UP000272025"/>
    </source>
</evidence>
<feature type="domain" description="Formyl transferase N-terminal" evidence="3">
    <location>
        <begin position="43"/>
        <end position="224"/>
    </location>
</feature>
<dbReference type="InterPro" id="IPR041711">
    <property type="entry name" value="Met-tRNA-FMT_N"/>
</dbReference>
<dbReference type="AlphaFoldDB" id="A0A3N2Q373"/>
<dbReference type="GeneID" id="39579804"/>
<dbReference type="PANTHER" id="PTHR11138">
    <property type="entry name" value="METHIONYL-TRNA FORMYLTRANSFERASE"/>
    <property type="match status" value="1"/>
</dbReference>
<accession>A0A3N2Q373</accession>
<name>A0A3N2Q373_SODAK</name>
<keyword evidence="4" id="KW-0808">Transferase</keyword>
<sequence>MSQLFLSRTKPSVLRLPLSLLSPRTAFSFSTTCSRHKISDPLRILFCGSDEFSIAALEALHREHLSSHSLVESIDVVVRPGKPTGRGMKTIRQVPLKSTAQQLGLPVHELNTFTGWTPSFEINLIVAVSFGLLVPPRLLRLAKYGGLNLHPSLLPDLRGPAPLHHTLLLNRRHTGITLQTLHESKFDHGTILAQTPAPGLPVPPDADLPTLHNLVTPPAAEMLIQGLRRGLHVPPLQPVRRQARGNEDEDEDEGEGEQKYAHAPKLTKDDRRVRWRHWTADEFVRRWRVLGPLWGQVRVPSPPFSGVGVAGQKSSGSSRSSSSRRLILENVSVVPFAEVDKLNESAATPDTDGKRVVAWVEGNGKDAVPDSDTQVAYFDSGAGDGSVLMVPPRGGDAYLRVAKIKAEGDKSKPATRVLLPLSTEEGPA</sequence>
<dbReference type="OrthoDB" id="10268103at2759"/>
<dbReference type="EC" id="2.1.2.9" evidence="1"/>
<evidence type="ECO:0000313" key="4">
    <source>
        <dbReference type="EMBL" id="ROT41213.1"/>
    </source>
</evidence>
<dbReference type="RefSeq" id="XP_028469019.1">
    <property type="nucleotide sequence ID" value="XM_028611326.1"/>
</dbReference>
<feature type="compositionally biased region" description="Basic and acidic residues" evidence="2">
    <location>
        <begin position="256"/>
        <end position="265"/>
    </location>
</feature>
<dbReference type="SUPFAM" id="SSF53328">
    <property type="entry name" value="Formyltransferase"/>
    <property type="match status" value="1"/>
</dbReference>
<proteinExistence type="predicted"/>
<feature type="region of interest" description="Disordered" evidence="2">
    <location>
        <begin position="234"/>
        <end position="265"/>
    </location>
</feature>
<dbReference type="Gene3D" id="3.40.50.12230">
    <property type="match status" value="1"/>
</dbReference>
<dbReference type="GO" id="GO:0005739">
    <property type="term" value="C:mitochondrion"/>
    <property type="evidence" value="ECO:0007669"/>
    <property type="project" value="TreeGrafter"/>
</dbReference>
<dbReference type="Pfam" id="PF00551">
    <property type="entry name" value="Formyl_trans_N"/>
    <property type="match status" value="1"/>
</dbReference>
<evidence type="ECO:0000256" key="1">
    <source>
        <dbReference type="ARBA" id="ARBA00012261"/>
    </source>
</evidence>
<dbReference type="GO" id="GO:0004479">
    <property type="term" value="F:methionyl-tRNA formyltransferase activity"/>
    <property type="evidence" value="ECO:0007669"/>
    <property type="project" value="UniProtKB-EC"/>
</dbReference>
<gene>
    <name evidence="4" type="ORF">SODALDRAFT_330930</name>
</gene>
<dbReference type="EMBL" id="ML119052">
    <property type="protein sequence ID" value="ROT41213.1"/>
    <property type="molecule type" value="Genomic_DNA"/>
</dbReference>
<dbReference type="CDD" id="cd08646">
    <property type="entry name" value="FMT_core_Met-tRNA-FMT_N"/>
    <property type="match status" value="1"/>
</dbReference>
<dbReference type="InterPro" id="IPR036477">
    <property type="entry name" value="Formyl_transf_N_sf"/>
</dbReference>
<dbReference type="InterPro" id="IPR002376">
    <property type="entry name" value="Formyl_transf_N"/>
</dbReference>
<dbReference type="PANTHER" id="PTHR11138:SF5">
    <property type="entry name" value="METHIONYL-TRNA FORMYLTRANSFERASE, MITOCHONDRIAL"/>
    <property type="match status" value="1"/>
</dbReference>
<evidence type="ECO:0000259" key="3">
    <source>
        <dbReference type="Pfam" id="PF00551"/>
    </source>
</evidence>
<reference evidence="4 5" key="1">
    <citation type="journal article" date="2018" name="Mol. Ecol.">
        <title>The obligate alkalophilic soda-lake fungus Sodiomyces alkalinus has shifted to a protein diet.</title>
        <authorList>
            <person name="Grum-Grzhimaylo A.A."/>
            <person name="Falkoski D.L."/>
            <person name="van den Heuvel J."/>
            <person name="Valero-Jimenez C.A."/>
            <person name="Min B."/>
            <person name="Choi I.G."/>
            <person name="Lipzen A."/>
            <person name="Daum C.G."/>
            <person name="Aanen D.K."/>
            <person name="Tsang A."/>
            <person name="Henrissat B."/>
            <person name="Bilanenko E.N."/>
            <person name="de Vries R.P."/>
            <person name="van Kan J.A.L."/>
            <person name="Grigoriev I.V."/>
            <person name="Debets A.J.M."/>
        </authorList>
    </citation>
    <scope>NUCLEOTIDE SEQUENCE [LARGE SCALE GENOMIC DNA]</scope>
    <source>
        <strain evidence="4 5">F11</strain>
    </source>
</reference>
<protein>
    <recommendedName>
        <fullName evidence="1">methionyl-tRNA formyltransferase</fullName>
        <ecNumber evidence="1">2.1.2.9</ecNumber>
    </recommendedName>
</protein>
<dbReference type="STRING" id="1314773.A0A3N2Q373"/>
<keyword evidence="5" id="KW-1185">Reference proteome</keyword>
<feature type="compositionally biased region" description="Low complexity" evidence="2">
    <location>
        <begin position="314"/>
        <end position="324"/>
    </location>
</feature>
<organism evidence="4 5">
    <name type="scientific">Sodiomyces alkalinus (strain CBS 110278 / VKM F-3762 / F11)</name>
    <name type="common">Alkaliphilic filamentous fungus</name>
    <dbReference type="NCBI Taxonomy" id="1314773"/>
    <lineage>
        <taxon>Eukaryota</taxon>
        <taxon>Fungi</taxon>
        <taxon>Dikarya</taxon>
        <taxon>Ascomycota</taxon>
        <taxon>Pezizomycotina</taxon>
        <taxon>Sordariomycetes</taxon>
        <taxon>Hypocreomycetidae</taxon>
        <taxon>Glomerellales</taxon>
        <taxon>Plectosphaerellaceae</taxon>
        <taxon>Sodiomyces</taxon>
    </lineage>
</organism>
<dbReference type="Proteomes" id="UP000272025">
    <property type="component" value="Unassembled WGS sequence"/>
</dbReference>
<evidence type="ECO:0000256" key="2">
    <source>
        <dbReference type="SAM" id="MobiDB-lite"/>
    </source>
</evidence>
<feature type="region of interest" description="Disordered" evidence="2">
    <location>
        <begin position="305"/>
        <end position="324"/>
    </location>
</feature>